<proteinExistence type="predicted"/>
<organism evidence="3 4">
    <name type="scientific">Apostasia shenzhenica</name>
    <dbReference type="NCBI Taxonomy" id="1088818"/>
    <lineage>
        <taxon>Eukaryota</taxon>
        <taxon>Viridiplantae</taxon>
        <taxon>Streptophyta</taxon>
        <taxon>Embryophyta</taxon>
        <taxon>Tracheophyta</taxon>
        <taxon>Spermatophyta</taxon>
        <taxon>Magnoliopsida</taxon>
        <taxon>Liliopsida</taxon>
        <taxon>Asparagales</taxon>
        <taxon>Orchidaceae</taxon>
        <taxon>Apostasioideae</taxon>
        <taxon>Apostasia</taxon>
    </lineage>
</organism>
<accession>A0A2I0AXI8</accession>
<dbReference type="OrthoDB" id="668711at2759"/>
<feature type="domain" description="DUF4218" evidence="2">
    <location>
        <begin position="2"/>
        <end position="39"/>
    </location>
</feature>
<evidence type="ECO:0000259" key="2">
    <source>
        <dbReference type="Pfam" id="PF13960"/>
    </source>
</evidence>
<dbReference type="InterPro" id="IPR025312">
    <property type="entry name" value="DUF4216"/>
</dbReference>
<name>A0A2I0AXI8_9ASPA</name>
<evidence type="ECO:0000313" key="4">
    <source>
        <dbReference type="Proteomes" id="UP000236161"/>
    </source>
</evidence>
<reference evidence="3 4" key="1">
    <citation type="journal article" date="2017" name="Nature">
        <title>The Apostasia genome and the evolution of orchids.</title>
        <authorList>
            <person name="Zhang G.Q."/>
            <person name="Liu K.W."/>
            <person name="Li Z."/>
            <person name="Lohaus R."/>
            <person name="Hsiao Y.Y."/>
            <person name="Niu S.C."/>
            <person name="Wang J.Y."/>
            <person name="Lin Y.C."/>
            <person name="Xu Q."/>
            <person name="Chen L.J."/>
            <person name="Yoshida K."/>
            <person name="Fujiwara S."/>
            <person name="Wang Z.W."/>
            <person name="Zhang Y.Q."/>
            <person name="Mitsuda N."/>
            <person name="Wang M."/>
            <person name="Liu G.H."/>
            <person name="Pecoraro L."/>
            <person name="Huang H.X."/>
            <person name="Xiao X.J."/>
            <person name="Lin M."/>
            <person name="Wu X.Y."/>
            <person name="Wu W.L."/>
            <person name="Chen Y.Y."/>
            <person name="Chang S.B."/>
            <person name="Sakamoto S."/>
            <person name="Ohme-Takagi M."/>
            <person name="Yagi M."/>
            <person name="Zeng S.J."/>
            <person name="Shen C.Y."/>
            <person name="Yeh C.M."/>
            <person name="Luo Y.B."/>
            <person name="Tsai W.C."/>
            <person name="Van de Peer Y."/>
            <person name="Liu Z.J."/>
        </authorList>
    </citation>
    <scope>NUCLEOTIDE SEQUENCE [LARGE SCALE GENOMIC DNA]</scope>
    <source>
        <strain evidence="4">cv. Shenzhen</strain>
        <tissue evidence="3">Stem</tissue>
    </source>
</reference>
<evidence type="ECO:0000313" key="3">
    <source>
        <dbReference type="EMBL" id="PKA60262.1"/>
    </source>
</evidence>
<dbReference type="PANTHER" id="PTHR48258:SF9">
    <property type="entry name" value="OS01G0348150 PROTEIN"/>
    <property type="match status" value="1"/>
</dbReference>
<sequence>MKILKGYVRNRYRPKTCIIESYVTEEIMEYCTEYLHDVNPIGIPIGHNLPDKFGKGLSTCKPQIVDLNLLNQAHLYVLHNTAIIDPYIEKHMEQLRIENPLHSRDEVWIQNKHIKEFIKWFKNHIFTLLQRPDGVMLDKSLKYLSFLPNRCVLQYDGYYISGYQFSTKNYDNKRAAQNSGVSLVAQTMQISSAKDKNPHTGDLCYYGVIEEIWEIDYNDFRLPIFKCTWIDSNGGSKIDENGFTLVNFNRIGHKDDCFILANKAKQVFYVQDPSNSQWSVVLTYNPRFFMEEHDNNITSQEMFVFTRSICKNVYDNFDDIPNYHIEDGGEIELDITGKRKNKKRKKLKN</sequence>
<dbReference type="AlphaFoldDB" id="A0A2I0AXI8"/>
<feature type="domain" description="DUF4216" evidence="1">
    <location>
        <begin position="213"/>
        <end position="281"/>
    </location>
</feature>
<gene>
    <name evidence="3" type="ORF">AXF42_Ash008321</name>
</gene>
<dbReference type="Pfam" id="PF13952">
    <property type="entry name" value="DUF4216"/>
    <property type="match status" value="1"/>
</dbReference>
<evidence type="ECO:0008006" key="5">
    <source>
        <dbReference type="Google" id="ProtNLM"/>
    </source>
</evidence>
<protein>
    <recommendedName>
        <fullName evidence="5">DUF4216 domain-containing protein</fullName>
    </recommendedName>
</protein>
<dbReference type="Pfam" id="PF13960">
    <property type="entry name" value="DUF4218"/>
    <property type="match status" value="1"/>
</dbReference>
<dbReference type="InterPro" id="IPR025452">
    <property type="entry name" value="DUF4218"/>
</dbReference>
<dbReference type="Proteomes" id="UP000236161">
    <property type="component" value="Unassembled WGS sequence"/>
</dbReference>
<evidence type="ECO:0000259" key="1">
    <source>
        <dbReference type="Pfam" id="PF13952"/>
    </source>
</evidence>
<dbReference type="PANTHER" id="PTHR48258">
    <property type="entry name" value="DUF4218 DOMAIN-CONTAINING PROTEIN-RELATED"/>
    <property type="match status" value="1"/>
</dbReference>
<dbReference type="EMBL" id="KZ451939">
    <property type="protein sequence ID" value="PKA60262.1"/>
    <property type="molecule type" value="Genomic_DNA"/>
</dbReference>
<keyword evidence="4" id="KW-1185">Reference proteome</keyword>